<evidence type="ECO:0000313" key="2">
    <source>
        <dbReference type="EMBL" id="NMM47268.1"/>
    </source>
</evidence>
<evidence type="ECO:0008006" key="4">
    <source>
        <dbReference type="Google" id="ProtNLM"/>
    </source>
</evidence>
<sequence>MNYILVLNEYDYLNYYLYTTSNSQKFNSRKIRGWLICILTTFAVLYIYYSNDGSDVILFFVGGMVVVTISYPFYLKWRYRSHFKSQIREKLSERLGVDTILTLDDGHIKVTSELNDVKIRVANIMGICEIKQNLFIKLKGGDALIIPKEDVLFDVNHFKDALKKEMNNEKIDVDWVVDEKWKW</sequence>
<proteinExistence type="predicted"/>
<organism evidence="2 3">
    <name type="scientific">Marinigracilibium pacificum</name>
    <dbReference type="NCBI Taxonomy" id="2729599"/>
    <lineage>
        <taxon>Bacteria</taxon>
        <taxon>Pseudomonadati</taxon>
        <taxon>Bacteroidota</taxon>
        <taxon>Cytophagia</taxon>
        <taxon>Cytophagales</taxon>
        <taxon>Flammeovirgaceae</taxon>
        <taxon>Marinigracilibium</taxon>
    </lineage>
</organism>
<accession>A0A848IVR1</accession>
<evidence type="ECO:0000256" key="1">
    <source>
        <dbReference type="SAM" id="Phobius"/>
    </source>
</evidence>
<feature type="transmembrane region" description="Helical" evidence="1">
    <location>
        <begin position="56"/>
        <end position="75"/>
    </location>
</feature>
<keyword evidence="1" id="KW-0812">Transmembrane</keyword>
<comment type="caution">
    <text evidence="2">The sequence shown here is derived from an EMBL/GenBank/DDBJ whole genome shotgun (WGS) entry which is preliminary data.</text>
</comment>
<protein>
    <recommendedName>
        <fullName evidence="4">YcxB-like protein</fullName>
    </recommendedName>
</protein>
<evidence type="ECO:0000313" key="3">
    <source>
        <dbReference type="Proteomes" id="UP000559010"/>
    </source>
</evidence>
<keyword evidence="3" id="KW-1185">Reference proteome</keyword>
<dbReference type="AlphaFoldDB" id="A0A848IVR1"/>
<dbReference type="Proteomes" id="UP000559010">
    <property type="component" value="Unassembled WGS sequence"/>
</dbReference>
<keyword evidence="1" id="KW-1133">Transmembrane helix</keyword>
<keyword evidence="1" id="KW-0472">Membrane</keyword>
<gene>
    <name evidence="2" type="ORF">HH304_02580</name>
</gene>
<name>A0A848IVR1_9BACT</name>
<dbReference type="RefSeq" id="WP_169677901.1">
    <property type="nucleotide sequence ID" value="NZ_JABBNU010000002.1"/>
</dbReference>
<dbReference type="EMBL" id="JABBNU010000002">
    <property type="protein sequence ID" value="NMM47268.1"/>
    <property type="molecule type" value="Genomic_DNA"/>
</dbReference>
<feature type="transmembrane region" description="Helical" evidence="1">
    <location>
        <begin position="31"/>
        <end position="50"/>
    </location>
</feature>
<reference evidence="2 3" key="1">
    <citation type="submission" date="2020-04" db="EMBL/GenBank/DDBJ databases">
        <title>Flammeovirgaceae bacterium KN852 isolated from deep sea.</title>
        <authorList>
            <person name="Zhang D.-C."/>
        </authorList>
    </citation>
    <scope>NUCLEOTIDE SEQUENCE [LARGE SCALE GENOMIC DNA]</scope>
    <source>
        <strain evidence="2 3">KN852</strain>
    </source>
</reference>